<comment type="caution">
    <text evidence="1">The sequence shown here is derived from an EMBL/GenBank/DDBJ whole genome shotgun (WGS) entry which is preliminary data.</text>
</comment>
<gene>
    <name evidence="1" type="ORF">Poly59_37920</name>
</gene>
<protein>
    <submittedName>
        <fullName evidence="1">Uncharacterized protein</fullName>
    </submittedName>
</protein>
<dbReference type="AlphaFoldDB" id="A0A5C6EK36"/>
<evidence type="ECO:0000313" key="1">
    <source>
        <dbReference type="EMBL" id="TWU49178.1"/>
    </source>
</evidence>
<sequence>MVRTEQFTIEVQVTITMVSEPSWSTDDTIGMRNPGGRVRNCVTLFNSGSMHWFGTMLAISEVTKKRGGTESRERLGFYAASVRAVHNAWIWR</sequence>
<evidence type="ECO:0000313" key="2">
    <source>
        <dbReference type="Proteomes" id="UP000317977"/>
    </source>
</evidence>
<proteinExistence type="predicted"/>
<organism evidence="1 2">
    <name type="scientific">Rubripirellula reticaptiva</name>
    <dbReference type="NCBI Taxonomy" id="2528013"/>
    <lineage>
        <taxon>Bacteria</taxon>
        <taxon>Pseudomonadati</taxon>
        <taxon>Planctomycetota</taxon>
        <taxon>Planctomycetia</taxon>
        <taxon>Pirellulales</taxon>
        <taxon>Pirellulaceae</taxon>
        <taxon>Rubripirellula</taxon>
    </lineage>
</organism>
<reference evidence="1 2" key="1">
    <citation type="submission" date="2019-02" db="EMBL/GenBank/DDBJ databases">
        <title>Deep-cultivation of Planctomycetes and their phenomic and genomic characterization uncovers novel biology.</title>
        <authorList>
            <person name="Wiegand S."/>
            <person name="Jogler M."/>
            <person name="Boedeker C."/>
            <person name="Pinto D."/>
            <person name="Vollmers J."/>
            <person name="Rivas-Marin E."/>
            <person name="Kohn T."/>
            <person name="Peeters S.H."/>
            <person name="Heuer A."/>
            <person name="Rast P."/>
            <person name="Oberbeckmann S."/>
            <person name="Bunk B."/>
            <person name="Jeske O."/>
            <person name="Meyerdierks A."/>
            <person name="Storesund J.E."/>
            <person name="Kallscheuer N."/>
            <person name="Luecker S."/>
            <person name="Lage O.M."/>
            <person name="Pohl T."/>
            <person name="Merkel B.J."/>
            <person name="Hornburger P."/>
            <person name="Mueller R.-W."/>
            <person name="Bruemmer F."/>
            <person name="Labrenz M."/>
            <person name="Spormann A.M."/>
            <person name="Op Den Camp H."/>
            <person name="Overmann J."/>
            <person name="Amann R."/>
            <person name="Jetten M.S.M."/>
            <person name="Mascher T."/>
            <person name="Medema M.H."/>
            <person name="Devos D.P."/>
            <person name="Kaster A.-K."/>
            <person name="Ovreas L."/>
            <person name="Rohde M."/>
            <person name="Galperin M.Y."/>
            <person name="Jogler C."/>
        </authorList>
    </citation>
    <scope>NUCLEOTIDE SEQUENCE [LARGE SCALE GENOMIC DNA]</scope>
    <source>
        <strain evidence="1 2">Poly59</strain>
    </source>
</reference>
<accession>A0A5C6EK36</accession>
<name>A0A5C6EK36_9BACT</name>
<dbReference type="EMBL" id="SJPX01000004">
    <property type="protein sequence ID" value="TWU49178.1"/>
    <property type="molecule type" value="Genomic_DNA"/>
</dbReference>
<dbReference type="Proteomes" id="UP000317977">
    <property type="component" value="Unassembled WGS sequence"/>
</dbReference>
<keyword evidence="2" id="KW-1185">Reference proteome</keyword>